<evidence type="ECO:0000256" key="5">
    <source>
        <dbReference type="HAMAP-Rule" id="MF_00113"/>
    </source>
</evidence>
<protein>
    <recommendedName>
        <fullName evidence="5">S-adenosylmethionine:tRNA ribosyltransferase-isomerase</fullName>
        <ecNumber evidence="5">2.4.99.17</ecNumber>
    </recommendedName>
    <alternativeName>
        <fullName evidence="5">Queuosine biosynthesis protein QueA</fullName>
    </alternativeName>
</protein>
<evidence type="ECO:0000313" key="6">
    <source>
        <dbReference type="EMBL" id="BBJ31242.1"/>
    </source>
</evidence>
<evidence type="ECO:0000256" key="2">
    <source>
        <dbReference type="ARBA" id="ARBA00022679"/>
    </source>
</evidence>
<dbReference type="GO" id="GO:0008616">
    <property type="term" value="P:tRNA queuosine(34) biosynthetic process"/>
    <property type="evidence" value="ECO:0007669"/>
    <property type="project" value="UniProtKB-UniRule"/>
</dbReference>
<accession>A0A510G6M2</accession>
<dbReference type="PANTHER" id="PTHR30307">
    <property type="entry name" value="S-ADENOSYLMETHIONINE:TRNA RIBOSYLTRANSFERASE-ISOMERASE"/>
    <property type="match status" value="1"/>
</dbReference>
<gene>
    <name evidence="5 6" type="primary">queA</name>
    <name evidence="6" type="ORF">RAS_03510</name>
</gene>
<dbReference type="Proteomes" id="UP000321183">
    <property type="component" value="Chromosome"/>
</dbReference>
<keyword evidence="1 5" id="KW-0963">Cytoplasm</keyword>
<dbReference type="Pfam" id="PF02547">
    <property type="entry name" value="Queuosine_synth"/>
    <property type="match status" value="1"/>
</dbReference>
<keyword evidence="7" id="KW-1185">Reference proteome</keyword>
<dbReference type="Gene3D" id="3.40.1780.10">
    <property type="entry name" value="QueA-like"/>
    <property type="match status" value="1"/>
</dbReference>
<dbReference type="Gene3D" id="2.40.10.240">
    <property type="entry name" value="QueA-like"/>
    <property type="match status" value="1"/>
</dbReference>
<dbReference type="RefSeq" id="WP_147141809.1">
    <property type="nucleotide sequence ID" value="NZ_AP019563.1"/>
</dbReference>
<dbReference type="UniPathway" id="UPA00392"/>
<comment type="subunit">
    <text evidence="5">Monomer.</text>
</comment>
<sequence>MKLSDFDFDLPSELIAQYPSSKRDRSDLLIAATPPIKTKFYNIIDYLKEGDLLVFNNSKVIKAKLHLGRNITINLNKKLSDIVNSVGFAYKEQGAKPITNRRATSDIVGESKSIDYNSWSAFAKPARKLNIGDEFYFDNHKVIITKKFAMGEINIKFELDNISVFEFLDKYGEMPLPVYIRRSFKRHCEEGRSPDAAISLQDPEIAMASQIMPRNDDKLDPLRYQTVYSQIEGSVAAPTAGLHFTKDIIDKLKAKNIQTTFLTLHVGAGTFLPVKTENIHEHKMHTEYCSITPETAEIINKTKQEGRRIIAVGTTTLRTLESSCNNGIVKASDFETNIFITPGFKFQTANMLLTNFHFPKSTLFMLICAFAGFKEMHELYKYAIKEKMRFFSYGDATLLYRKV</sequence>
<evidence type="ECO:0000256" key="1">
    <source>
        <dbReference type="ARBA" id="ARBA00022490"/>
    </source>
</evidence>
<dbReference type="InterPro" id="IPR003699">
    <property type="entry name" value="QueA"/>
</dbReference>
<dbReference type="HAMAP" id="MF_00113">
    <property type="entry name" value="QueA"/>
    <property type="match status" value="1"/>
</dbReference>
<dbReference type="SUPFAM" id="SSF111337">
    <property type="entry name" value="QueA-like"/>
    <property type="match status" value="1"/>
</dbReference>
<dbReference type="PANTHER" id="PTHR30307:SF0">
    <property type="entry name" value="S-ADENOSYLMETHIONINE:TRNA RIBOSYLTRANSFERASE-ISOMERASE"/>
    <property type="match status" value="1"/>
</dbReference>
<comment type="pathway">
    <text evidence="5">tRNA modification; tRNA-queuosine biosynthesis.</text>
</comment>
<keyword evidence="2 5" id="KW-0808">Transferase</keyword>
<dbReference type="EMBL" id="AP019563">
    <property type="protein sequence ID" value="BBJ31242.1"/>
    <property type="molecule type" value="Genomic_DNA"/>
</dbReference>
<dbReference type="InterPro" id="IPR022436">
    <property type="entry name" value="RPE2"/>
</dbReference>
<dbReference type="InterPro" id="IPR036100">
    <property type="entry name" value="QueA_sf"/>
</dbReference>
<organism evidence="6 7">
    <name type="scientific">Rickettsia asiatica</name>
    <dbReference type="NCBI Taxonomy" id="238800"/>
    <lineage>
        <taxon>Bacteria</taxon>
        <taxon>Pseudomonadati</taxon>
        <taxon>Pseudomonadota</taxon>
        <taxon>Alphaproteobacteria</taxon>
        <taxon>Rickettsiales</taxon>
        <taxon>Rickettsiaceae</taxon>
        <taxon>Rickettsieae</taxon>
        <taxon>Rickettsia</taxon>
        <taxon>spotted fever group</taxon>
    </lineage>
</organism>
<comment type="function">
    <text evidence="5">Transfers and isomerizes the ribose moiety from AdoMet to the 7-aminomethyl group of 7-deazaguanine (preQ1-tRNA) to give epoxyqueuosine (oQ-tRNA).</text>
</comment>
<dbReference type="InterPro" id="IPR042119">
    <property type="entry name" value="QueA_dom2"/>
</dbReference>
<dbReference type="InterPro" id="IPR042118">
    <property type="entry name" value="QueA_dom1"/>
</dbReference>
<keyword evidence="4 5" id="KW-0671">Queuosine biosynthesis</keyword>
<name>A0A510G6M2_9RICK</name>
<comment type="catalytic activity">
    <reaction evidence="5">
        <text>7-aminomethyl-7-carbaguanosine(34) in tRNA + S-adenosyl-L-methionine = epoxyqueuosine(34) in tRNA + adenine + L-methionine + 2 H(+)</text>
        <dbReference type="Rhea" id="RHEA:32155"/>
        <dbReference type="Rhea" id="RHEA-COMP:10342"/>
        <dbReference type="Rhea" id="RHEA-COMP:18582"/>
        <dbReference type="ChEBI" id="CHEBI:15378"/>
        <dbReference type="ChEBI" id="CHEBI:16708"/>
        <dbReference type="ChEBI" id="CHEBI:57844"/>
        <dbReference type="ChEBI" id="CHEBI:59789"/>
        <dbReference type="ChEBI" id="CHEBI:82833"/>
        <dbReference type="ChEBI" id="CHEBI:194443"/>
        <dbReference type="EC" id="2.4.99.17"/>
    </reaction>
</comment>
<comment type="similarity">
    <text evidence="5">Belongs to the QueA family.</text>
</comment>
<dbReference type="GO" id="GO:0005737">
    <property type="term" value="C:cytoplasm"/>
    <property type="evidence" value="ECO:0007669"/>
    <property type="project" value="UniProtKB-SubCell"/>
</dbReference>
<dbReference type="NCBIfam" id="NF002398">
    <property type="entry name" value="PRK01424.1"/>
    <property type="match status" value="1"/>
</dbReference>
<dbReference type="NCBIfam" id="TIGR03774">
    <property type="entry name" value="RPE2"/>
    <property type="match status" value="1"/>
</dbReference>
<keyword evidence="3 5" id="KW-0949">S-adenosyl-L-methionine</keyword>
<dbReference type="GO" id="GO:0051075">
    <property type="term" value="F:S-adenosylmethionine:tRNA ribosyltransferase-isomerase activity"/>
    <property type="evidence" value="ECO:0007669"/>
    <property type="project" value="UniProtKB-EC"/>
</dbReference>
<dbReference type="AlphaFoldDB" id="A0A510G6M2"/>
<evidence type="ECO:0000256" key="4">
    <source>
        <dbReference type="ARBA" id="ARBA00022785"/>
    </source>
</evidence>
<evidence type="ECO:0000256" key="3">
    <source>
        <dbReference type="ARBA" id="ARBA00022691"/>
    </source>
</evidence>
<dbReference type="KEGG" id="ras:RAS_03510"/>
<reference evidence="6 7" key="1">
    <citation type="submission" date="2019-04" db="EMBL/GenBank/DDBJ databases">
        <title>Draft genome sequence of Rickettsia asiatica Maytaro1284.</title>
        <authorList>
            <person name="Thu M."/>
            <person name="Qiu Y."/>
            <person name="Nakao R."/>
        </authorList>
    </citation>
    <scope>NUCLEOTIDE SEQUENCE [LARGE SCALE GENOMIC DNA]</scope>
    <source>
        <strain evidence="6 7">Maytaro1284</strain>
    </source>
</reference>
<comment type="subcellular location">
    <subcellularLocation>
        <location evidence="5">Cytoplasm</location>
    </subcellularLocation>
</comment>
<evidence type="ECO:0000313" key="7">
    <source>
        <dbReference type="Proteomes" id="UP000321183"/>
    </source>
</evidence>
<dbReference type="EC" id="2.4.99.17" evidence="5"/>
<keyword evidence="6" id="KW-0413">Isomerase</keyword>
<proteinExistence type="inferred from homology"/>